<dbReference type="SUPFAM" id="SSF48498">
    <property type="entry name" value="Tetracyclin repressor-like, C-terminal domain"/>
    <property type="match status" value="1"/>
</dbReference>
<dbReference type="AlphaFoldDB" id="M0NE50"/>
<dbReference type="Pfam" id="PF00440">
    <property type="entry name" value="TetR_N"/>
    <property type="match status" value="1"/>
</dbReference>
<sequence length="226" mass="25602">MQSGIEMSTDEDDGSDQAGDTETFDCDARKAIMEATYRALCAHGAADLSVQDIADKFEKSKSLIFYHYDSKEELLTSFLVYLLDGFEKRVATTDDKEPIEQLDTLIDALLFGPEDHEEFQTAMLELRSKAPYNEAYREQFRTNSEYIHGLFEAVIERGIEREEFADVDPSRIATMLLTTIDGARTRFVVHGDEESLDAAREVIDDQLDRTLFAGIESERLSGTRMP</sequence>
<dbReference type="SUPFAM" id="SSF46689">
    <property type="entry name" value="Homeodomain-like"/>
    <property type="match status" value="1"/>
</dbReference>
<accession>M0NE50</accession>
<evidence type="ECO:0000256" key="4">
    <source>
        <dbReference type="ARBA" id="ARBA00023163"/>
    </source>
</evidence>
<dbReference type="EMBL" id="AOMF01000075">
    <property type="protein sequence ID" value="EMA56262.1"/>
    <property type="molecule type" value="Genomic_DNA"/>
</dbReference>
<evidence type="ECO:0000256" key="2">
    <source>
        <dbReference type="ARBA" id="ARBA00023015"/>
    </source>
</evidence>
<organism evidence="8 9">
    <name type="scientific">Halococcus thailandensis JCM 13552</name>
    <dbReference type="NCBI Taxonomy" id="1227457"/>
    <lineage>
        <taxon>Archaea</taxon>
        <taxon>Methanobacteriati</taxon>
        <taxon>Methanobacteriota</taxon>
        <taxon>Stenosarchaea group</taxon>
        <taxon>Halobacteria</taxon>
        <taxon>Halobacteriales</taxon>
        <taxon>Halococcaceae</taxon>
        <taxon>Halococcus</taxon>
    </lineage>
</organism>
<evidence type="ECO:0000259" key="7">
    <source>
        <dbReference type="PROSITE" id="PS50977"/>
    </source>
</evidence>
<evidence type="ECO:0000256" key="6">
    <source>
        <dbReference type="SAM" id="MobiDB-lite"/>
    </source>
</evidence>
<keyword evidence="2" id="KW-0805">Transcription regulation</keyword>
<protein>
    <submittedName>
        <fullName evidence="8">TetR family transcriptional regulator</fullName>
    </submittedName>
</protein>
<dbReference type="InterPro" id="IPR009057">
    <property type="entry name" value="Homeodomain-like_sf"/>
</dbReference>
<proteinExistence type="predicted"/>
<keyword evidence="9" id="KW-1185">Reference proteome</keyword>
<evidence type="ECO:0000256" key="1">
    <source>
        <dbReference type="ARBA" id="ARBA00022491"/>
    </source>
</evidence>
<feature type="region of interest" description="Disordered" evidence="6">
    <location>
        <begin position="1"/>
        <end position="22"/>
    </location>
</feature>
<dbReference type="Proteomes" id="UP000011680">
    <property type="component" value="Unassembled WGS sequence"/>
</dbReference>
<dbReference type="InterPro" id="IPR039538">
    <property type="entry name" value="BetI_C"/>
</dbReference>
<dbReference type="GO" id="GO:0003700">
    <property type="term" value="F:DNA-binding transcription factor activity"/>
    <property type="evidence" value="ECO:0007669"/>
    <property type="project" value="TreeGrafter"/>
</dbReference>
<dbReference type="GO" id="GO:0000976">
    <property type="term" value="F:transcription cis-regulatory region binding"/>
    <property type="evidence" value="ECO:0007669"/>
    <property type="project" value="TreeGrafter"/>
</dbReference>
<dbReference type="InterPro" id="IPR036271">
    <property type="entry name" value="Tet_transcr_reg_TetR-rel_C_sf"/>
</dbReference>
<comment type="caution">
    <text evidence="8">The sequence shown here is derived from an EMBL/GenBank/DDBJ whole genome shotgun (WGS) entry which is preliminary data.</text>
</comment>
<name>M0NE50_9EURY</name>
<dbReference type="PANTHER" id="PTHR30055:SF234">
    <property type="entry name" value="HTH-TYPE TRANSCRIPTIONAL REGULATOR BETI"/>
    <property type="match status" value="1"/>
</dbReference>
<evidence type="ECO:0000256" key="3">
    <source>
        <dbReference type="ARBA" id="ARBA00023125"/>
    </source>
</evidence>
<reference evidence="8 9" key="1">
    <citation type="journal article" date="2014" name="PLoS Genet.">
        <title>Phylogenetically driven sequencing of extremely halophilic archaea reveals strategies for static and dynamic osmo-response.</title>
        <authorList>
            <person name="Becker E.A."/>
            <person name="Seitzer P.M."/>
            <person name="Tritt A."/>
            <person name="Larsen D."/>
            <person name="Krusor M."/>
            <person name="Yao A.I."/>
            <person name="Wu D."/>
            <person name="Madern D."/>
            <person name="Eisen J.A."/>
            <person name="Darling A.E."/>
            <person name="Facciotti M.T."/>
        </authorList>
    </citation>
    <scope>NUCLEOTIDE SEQUENCE [LARGE SCALE GENOMIC DNA]</scope>
    <source>
        <strain evidence="8 9">JCM 13552</strain>
    </source>
</reference>
<dbReference type="eggNOG" id="arCOG02646">
    <property type="taxonomic scope" value="Archaea"/>
</dbReference>
<gene>
    <name evidence="8" type="ORF">C451_03339</name>
</gene>
<dbReference type="Gene3D" id="1.10.357.10">
    <property type="entry name" value="Tetracycline Repressor, domain 2"/>
    <property type="match status" value="1"/>
</dbReference>
<dbReference type="PROSITE" id="PS50977">
    <property type="entry name" value="HTH_TETR_2"/>
    <property type="match status" value="1"/>
</dbReference>
<feature type="domain" description="HTH tetR-type" evidence="7">
    <location>
        <begin position="26"/>
        <end position="86"/>
    </location>
</feature>
<dbReference type="Pfam" id="PF13977">
    <property type="entry name" value="TetR_C_6"/>
    <property type="match status" value="1"/>
</dbReference>
<keyword evidence="4" id="KW-0804">Transcription</keyword>
<feature type="DNA-binding region" description="H-T-H motif" evidence="5">
    <location>
        <begin position="49"/>
        <end position="68"/>
    </location>
</feature>
<dbReference type="PATRIC" id="fig|1227457.3.peg.593"/>
<dbReference type="InterPro" id="IPR050109">
    <property type="entry name" value="HTH-type_TetR-like_transc_reg"/>
</dbReference>
<keyword evidence="3 5" id="KW-0238">DNA-binding</keyword>
<evidence type="ECO:0000256" key="5">
    <source>
        <dbReference type="PROSITE-ProRule" id="PRU00335"/>
    </source>
</evidence>
<dbReference type="InterPro" id="IPR001647">
    <property type="entry name" value="HTH_TetR"/>
</dbReference>
<dbReference type="PANTHER" id="PTHR30055">
    <property type="entry name" value="HTH-TYPE TRANSCRIPTIONAL REGULATOR RUTR"/>
    <property type="match status" value="1"/>
</dbReference>
<keyword evidence="1" id="KW-0678">Repressor</keyword>
<evidence type="ECO:0000313" key="9">
    <source>
        <dbReference type="Proteomes" id="UP000011680"/>
    </source>
</evidence>
<evidence type="ECO:0000313" key="8">
    <source>
        <dbReference type="EMBL" id="EMA56262.1"/>
    </source>
</evidence>